<reference evidence="1 2" key="1">
    <citation type="submission" date="2014-12" db="EMBL/GenBank/DDBJ databases">
        <title>Complete genome sequence of Francisella guanzhouensis strain 08HL01032 isolated from air-conditioning system in China.</title>
        <authorList>
            <person name="Svensson D."/>
            <person name="Ohrman C."/>
            <person name="Backman S."/>
            <person name="Karlsson E."/>
            <person name="Nilsson E."/>
            <person name="Bystrom M."/>
            <person name="Larkeryd A."/>
            <person name="Stenberg P."/>
            <person name="Scholtz H.C."/>
            <person name="Forsman M."/>
            <person name="Sjodin A."/>
        </authorList>
    </citation>
    <scope>NUCLEOTIDE SEQUENCE [LARGE SCALE GENOMIC DNA]</scope>
    <source>
        <strain evidence="1 2">08HL01032</strain>
    </source>
</reference>
<proteinExistence type="predicted"/>
<dbReference type="Proteomes" id="UP000031104">
    <property type="component" value="Chromosome"/>
</dbReference>
<gene>
    <name evidence="1" type="ORF">SD28_03985</name>
</gene>
<organism evidence="1 2">
    <name type="scientific">Allofrancisella guangzhouensis</name>
    <dbReference type="NCBI Taxonomy" id="594679"/>
    <lineage>
        <taxon>Bacteria</taxon>
        <taxon>Pseudomonadati</taxon>
        <taxon>Pseudomonadota</taxon>
        <taxon>Gammaproteobacteria</taxon>
        <taxon>Thiotrichales</taxon>
        <taxon>Francisellaceae</taxon>
        <taxon>Allofrancisella</taxon>
    </lineage>
</organism>
<accession>A0A0A8E5R2</accession>
<dbReference type="InterPro" id="IPR036760">
    <property type="entry name" value="SspB-like_sf"/>
</dbReference>
<keyword evidence="2" id="KW-1185">Reference proteome</keyword>
<dbReference type="EMBL" id="CP010427">
    <property type="protein sequence ID" value="AJC49545.1"/>
    <property type="molecule type" value="Genomic_DNA"/>
</dbReference>
<dbReference type="GO" id="GO:0005829">
    <property type="term" value="C:cytosol"/>
    <property type="evidence" value="ECO:0007669"/>
    <property type="project" value="TreeGrafter"/>
</dbReference>
<dbReference type="HOGENOM" id="CLU_118425_2_0_6"/>
<dbReference type="GO" id="GO:0005840">
    <property type="term" value="C:ribosome"/>
    <property type="evidence" value="ECO:0007669"/>
    <property type="project" value="TreeGrafter"/>
</dbReference>
<sequence length="137" mass="15608">MAMLRAYIIKATYNWLIDHGFTPYVLVDTEYDNVIVPTNYIDEDKKILLDLSPQAIQNFHIDDQKISFDATFDGQPMLVVIPIESVLEVFSRETEQGIYAREFGYGINVNEGEDDDSINPSKIGKNSFSHDNVITLD</sequence>
<evidence type="ECO:0000313" key="1">
    <source>
        <dbReference type="EMBL" id="AJC49545.1"/>
    </source>
</evidence>
<name>A0A0A8E5R2_9GAMM</name>
<protein>
    <submittedName>
        <fullName evidence="1">Peptidase</fullName>
    </submittedName>
</protein>
<dbReference type="SUPFAM" id="SSF101738">
    <property type="entry name" value="SspB-like"/>
    <property type="match status" value="1"/>
</dbReference>
<dbReference type="InterPro" id="IPR007481">
    <property type="entry name" value="SspB"/>
</dbReference>
<evidence type="ECO:0000313" key="2">
    <source>
        <dbReference type="Proteomes" id="UP000031104"/>
    </source>
</evidence>
<dbReference type="Pfam" id="PF04386">
    <property type="entry name" value="SspB"/>
    <property type="match status" value="1"/>
</dbReference>
<dbReference type="AlphaFoldDB" id="A0A0A8E5R2"/>
<dbReference type="STRING" id="594679.SD28_03985"/>
<dbReference type="KEGG" id="fgu:SD28_03985"/>
<dbReference type="Gene3D" id="2.30.30.220">
    <property type="entry name" value="SspB-like"/>
    <property type="match status" value="1"/>
</dbReference>
<dbReference type="PANTHER" id="PTHR37486:SF1">
    <property type="entry name" value="STRINGENT STARVATION PROTEIN B"/>
    <property type="match status" value="1"/>
</dbReference>
<dbReference type="GO" id="GO:0045732">
    <property type="term" value="P:positive regulation of protein catabolic process"/>
    <property type="evidence" value="ECO:0007669"/>
    <property type="project" value="TreeGrafter"/>
</dbReference>
<dbReference type="OrthoDB" id="9797358at2"/>
<dbReference type="PIRSF" id="PIRSF005276">
    <property type="entry name" value="SspB"/>
    <property type="match status" value="1"/>
</dbReference>
<dbReference type="RefSeq" id="WP_039125778.1">
    <property type="nucleotide sequence ID" value="NZ_CP010427.1"/>
</dbReference>
<dbReference type="PANTHER" id="PTHR37486">
    <property type="entry name" value="STRINGENT STARVATION PROTEIN B"/>
    <property type="match status" value="1"/>
</dbReference>